<feature type="binding site" evidence="19">
    <location>
        <position position="110"/>
    </location>
    <ligand>
        <name>GTP</name>
        <dbReference type="ChEBI" id="CHEBI:37565"/>
    </ligand>
</feature>
<dbReference type="GO" id="GO:0005524">
    <property type="term" value="F:ATP binding"/>
    <property type="evidence" value="ECO:0007669"/>
    <property type="project" value="UniProtKB-KW"/>
</dbReference>
<evidence type="ECO:0000256" key="1">
    <source>
        <dbReference type="ARBA" id="ARBA00000312"/>
    </source>
</evidence>
<dbReference type="SUPFAM" id="SSF52540">
    <property type="entry name" value="P-loop containing nucleoside triphosphate hydrolases"/>
    <property type="match status" value="1"/>
</dbReference>
<keyword evidence="21" id="KW-1185">Reference proteome</keyword>
<dbReference type="AlphaFoldDB" id="A0A7Y0L678"/>
<name>A0A7Y0L678_9FIRM</name>
<keyword evidence="20" id="KW-0548">Nucleotidyltransferase</keyword>
<evidence type="ECO:0000256" key="5">
    <source>
        <dbReference type="ARBA" id="ARBA00004692"/>
    </source>
</evidence>
<keyword evidence="11 20" id="KW-0808">Transferase</keyword>
<evidence type="ECO:0000256" key="10">
    <source>
        <dbReference type="ARBA" id="ARBA00022573"/>
    </source>
</evidence>
<evidence type="ECO:0000256" key="16">
    <source>
        <dbReference type="ARBA" id="ARBA00029570"/>
    </source>
</evidence>
<feature type="binding site" evidence="19">
    <location>
        <position position="89"/>
    </location>
    <ligand>
        <name>GTP</name>
        <dbReference type="ChEBI" id="CHEBI:37565"/>
    </ligand>
</feature>
<comment type="pathway">
    <text evidence="6">Cofactor biosynthesis; adenosylcobalamin biosynthesis; adenosylcobalamin from cob(II)yrinate a,c-diamide: step 5/7.</text>
</comment>
<keyword evidence="12 19" id="KW-0547">Nucleotide-binding</keyword>
<dbReference type="NCBIfam" id="NF004469">
    <property type="entry name" value="PRK05800.1"/>
    <property type="match status" value="1"/>
</dbReference>
<dbReference type="EC" id="2.7.1.156" evidence="8"/>
<evidence type="ECO:0000313" key="20">
    <source>
        <dbReference type="EMBL" id="NMP23692.1"/>
    </source>
</evidence>
<evidence type="ECO:0000256" key="2">
    <source>
        <dbReference type="ARBA" id="ARBA00000711"/>
    </source>
</evidence>
<evidence type="ECO:0000256" key="18">
    <source>
        <dbReference type="PIRSR" id="PIRSR006135-1"/>
    </source>
</evidence>
<dbReference type="UniPathway" id="UPA00148">
    <property type="reaction ID" value="UER00236"/>
</dbReference>
<comment type="catalytic activity">
    <reaction evidence="3">
        <text>adenosylcob(III)inamide + GTP = adenosylcob(III)inamide phosphate + GDP + H(+)</text>
        <dbReference type="Rhea" id="RHEA:15765"/>
        <dbReference type="ChEBI" id="CHEBI:2480"/>
        <dbReference type="ChEBI" id="CHEBI:15378"/>
        <dbReference type="ChEBI" id="CHEBI:37565"/>
        <dbReference type="ChEBI" id="CHEBI:58189"/>
        <dbReference type="ChEBI" id="CHEBI:58502"/>
        <dbReference type="EC" id="2.7.1.156"/>
    </reaction>
</comment>
<comment type="catalytic activity">
    <reaction evidence="2">
        <text>adenosylcob(III)inamide phosphate + GTP + H(+) = adenosylcob(III)inamide-GDP + diphosphate</text>
        <dbReference type="Rhea" id="RHEA:22712"/>
        <dbReference type="ChEBI" id="CHEBI:15378"/>
        <dbReference type="ChEBI" id="CHEBI:33019"/>
        <dbReference type="ChEBI" id="CHEBI:37565"/>
        <dbReference type="ChEBI" id="CHEBI:58502"/>
        <dbReference type="ChEBI" id="CHEBI:60487"/>
        <dbReference type="EC" id="2.7.7.62"/>
    </reaction>
</comment>
<dbReference type="InterPro" id="IPR027417">
    <property type="entry name" value="P-loop_NTPase"/>
</dbReference>
<keyword evidence="10" id="KW-0169">Cobalamin biosynthesis</keyword>
<feature type="binding site" evidence="19">
    <location>
        <begin position="61"/>
        <end position="63"/>
    </location>
    <ligand>
        <name>GTP</name>
        <dbReference type="ChEBI" id="CHEBI:37565"/>
    </ligand>
</feature>
<keyword evidence="15 19" id="KW-0342">GTP-binding</keyword>
<evidence type="ECO:0000313" key="21">
    <source>
        <dbReference type="Proteomes" id="UP000533476"/>
    </source>
</evidence>
<evidence type="ECO:0000256" key="12">
    <source>
        <dbReference type="ARBA" id="ARBA00022741"/>
    </source>
</evidence>
<comment type="caution">
    <text evidence="20">The sequence shown here is derived from an EMBL/GenBank/DDBJ whole genome shotgun (WGS) entry which is preliminary data.</text>
</comment>
<dbReference type="GO" id="GO:0043752">
    <property type="term" value="F:adenosylcobinamide kinase activity"/>
    <property type="evidence" value="ECO:0007669"/>
    <property type="project" value="UniProtKB-EC"/>
</dbReference>
<keyword evidence="14" id="KW-0067">ATP-binding</keyword>
<dbReference type="Proteomes" id="UP000533476">
    <property type="component" value="Unassembled WGS sequence"/>
</dbReference>
<comment type="catalytic activity">
    <reaction evidence="1">
        <text>adenosylcob(III)inamide + ATP = adenosylcob(III)inamide phosphate + ADP + H(+)</text>
        <dbReference type="Rhea" id="RHEA:15769"/>
        <dbReference type="ChEBI" id="CHEBI:2480"/>
        <dbReference type="ChEBI" id="CHEBI:15378"/>
        <dbReference type="ChEBI" id="CHEBI:30616"/>
        <dbReference type="ChEBI" id="CHEBI:58502"/>
        <dbReference type="ChEBI" id="CHEBI:456216"/>
        <dbReference type="EC" id="2.7.1.156"/>
    </reaction>
</comment>
<evidence type="ECO:0000256" key="15">
    <source>
        <dbReference type="ARBA" id="ARBA00023134"/>
    </source>
</evidence>
<evidence type="ECO:0000256" key="8">
    <source>
        <dbReference type="ARBA" id="ARBA00012016"/>
    </source>
</evidence>
<sequence>MEILSLSIDRRRDGLLYYDGWDVLVGYSFILGGARSGKSRYAEERVALLAGRTSEPVVYLATGIVTDQEMRDRIAIHQQNRPSHWLTVEEPMDVARWLDERQEPAIVLLDCLSLLLNNWIYAGLTDAAIEHRIGGLCRSLEAFRYDLVVVSNEVGQGIVPEYPLARRYRDALGRLNQQVARAAEHVIWMVAGLPLDVRKLGPEW</sequence>
<feature type="active site" description="GMP-histidine intermediate" evidence="18">
    <location>
        <position position="77"/>
    </location>
</feature>
<protein>
    <recommendedName>
        <fullName evidence="16">Adenosylcobinamide kinase</fullName>
        <ecNumber evidence="8">2.7.1.156</ecNumber>
        <ecNumber evidence="9">2.7.7.62</ecNumber>
    </recommendedName>
    <alternativeName>
        <fullName evidence="17">Adenosylcobinamide-phosphate guanylyltransferase</fullName>
    </alternativeName>
</protein>
<dbReference type="InterPro" id="IPR003203">
    <property type="entry name" value="CobU/CobP"/>
</dbReference>
<comment type="pathway">
    <text evidence="5">Cofactor biosynthesis; adenosylcobalamin biosynthesis; adenosylcobalamin from cob(II)yrinate a,c-diamide: step 6/7.</text>
</comment>
<dbReference type="Gene3D" id="3.40.50.300">
    <property type="entry name" value="P-loop containing nucleotide triphosphate hydrolases"/>
    <property type="match status" value="1"/>
</dbReference>
<organism evidence="20 21">
    <name type="scientific">Sulfobacillus harzensis</name>
    <dbReference type="NCBI Taxonomy" id="2729629"/>
    <lineage>
        <taxon>Bacteria</taxon>
        <taxon>Bacillati</taxon>
        <taxon>Bacillota</taxon>
        <taxon>Clostridia</taxon>
        <taxon>Eubacteriales</taxon>
        <taxon>Clostridiales Family XVII. Incertae Sedis</taxon>
        <taxon>Sulfobacillus</taxon>
    </lineage>
</organism>
<keyword evidence="13 20" id="KW-0418">Kinase</keyword>
<dbReference type="CDD" id="cd00544">
    <property type="entry name" value="CobU"/>
    <property type="match status" value="1"/>
</dbReference>
<dbReference type="PANTHER" id="PTHR34848">
    <property type="match status" value="1"/>
</dbReference>
<evidence type="ECO:0000256" key="11">
    <source>
        <dbReference type="ARBA" id="ARBA00022679"/>
    </source>
</evidence>
<accession>A0A7Y0L678</accession>
<proteinExistence type="inferred from homology"/>
<reference evidence="20 21" key="1">
    <citation type="submission" date="2020-04" db="EMBL/GenBank/DDBJ databases">
        <authorList>
            <person name="Zhang R."/>
            <person name="Schippers A."/>
        </authorList>
    </citation>
    <scope>NUCLEOTIDE SEQUENCE [LARGE SCALE GENOMIC DNA]</scope>
    <source>
        <strain evidence="20 21">DSM 109850</strain>
    </source>
</reference>
<evidence type="ECO:0000256" key="19">
    <source>
        <dbReference type="PIRSR" id="PIRSR006135-2"/>
    </source>
</evidence>
<evidence type="ECO:0000256" key="7">
    <source>
        <dbReference type="ARBA" id="ARBA00007490"/>
    </source>
</evidence>
<dbReference type="GO" id="GO:0008820">
    <property type="term" value="F:cobinamide phosphate guanylyltransferase activity"/>
    <property type="evidence" value="ECO:0007669"/>
    <property type="project" value="UniProtKB-EC"/>
</dbReference>
<gene>
    <name evidence="20" type="primary">cobU</name>
    <name evidence="20" type="ORF">HIJ39_15215</name>
</gene>
<evidence type="ECO:0000256" key="14">
    <source>
        <dbReference type="ARBA" id="ARBA00022840"/>
    </source>
</evidence>
<evidence type="ECO:0000256" key="9">
    <source>
        <dbReference type="ARBA" id="ARBA00012523"/>
    </source>
</evidence>
<evidence type="ECO:0000256" key="13">
    <source>
        <dbReference type="ARBA" id="ARBA00022777"/>
    </source>
</evidence>
<dbReference type="PIRSF" id="PIRSF006135">
    <property type="entry name" value="CobU"/>
    <property type="match status" value="1"/>
</dbReference>
<dbReference type="PANTHER" id="PTHR34848:SF1">
    <property type="entry name" value="BIFUNCTIONAL ADENOSYLCOBALAMIN BIOSYNTHESIS PROTEIN COBU"/>
    <property type="match status" value="1"/>
</dbReference>
<feature type="binding site" evidence="19">
    <location>
        <begin position="32"/>
        <end position="39"/>
    </location>
    <ligand>
        <name>GTP</name>
        <dbReference type="ChEBI" id="CHEBI:37565"/>
    </ligand>
</feature>
<dbReference type="GO" id="GO:0009236">
    <property type="term" value="P:cobalamin biosynthetic process"/>
    <property type="evidence" value="ECO:0007669"/>
    <property type="project" value="UniProtKB-UniPathway"/>
</dbReference>
<dbReference type="EMBL" id="JABBVZ010000062">
    <property type="protein sequence ID" value="NMP23692.1"/>
    <property type="molecule type" value="Genomic_DNA"/>
</dbReference>
<comment type="function">
    <text evidence="4">Catalyzes ATP-dependent phosphorylation of adenosylcobinamide and addition of GMP to adenosylcobinamide phosphate.</text>
</comment>
<evidence type="ECO:0000256" key="6">
    <source>
        <dbReference type="ARBA" id="ARBA00005159"/>
    </source>
</evidence>
<evidence type="ECO:0000256" key="17">
    <source>
        <dbReference type="ARBA" id="ARBA00030571"/>
    </source>
</evidence>
<evidence type="ECO:0000256" key="3">
    <source>
        <dbReference type="ARBA" id="ARBA00001522"/>
    </source>
</evidence>
<dbReference type="GO" id="GO:0005525">
    <property type="term" value="F:GTP binding"/>
    <property type="evidence" value="ECO:0007669"/>
    <property type="project" value="UniProtKB-KW"/>
</dbReference>
<dbReference type="EC" id="2.7.7.62" evidence="9"/>
<evidence type="ECO:0000256" key="4">
    <source>
        <dbReference type="ARBA" id="ARBA00003889"/>
    </source>
</evidence>
<comment type="similarity">
    <text evidence="7">Belongs to the CobU/CobP family.</text>
</comment>
<dbReference type="Pfam" id="PF02283">
    <property type="entry name" value="CobU"/>
    <property type="match status" value="1"/>
</dbReference>